<dbReference type="PROSITE" id="PS00723">
    <property type="entry name" value="POLYPRENYL_SYNTHASE_1"/>
    <property type="match status" value="1"/>
</dbReference>
<proteinExistence type="inferred from homology"/>
<dbReference type="InterPro" id="IPR033749">
    <property type="entry name" value="Polyprenyl_synt_CS"/>
</dbReference>
<evidence type="ECO:0000313" key="5">
    <source>
        <dbReference type="Proteomes" id="UP000050525"/>
    </source>
</evidence>
<reference evidence="4 5" key="1">
    <citation type="journal article" date="2012" name="Genome Biol.">
        <title>Sequencing three crocodilian genomes to illuminate the evolution of archosaurs and amniotes.</title>
        <authorList>
            <person name="St John J.A."/>
            <person name="Braun E.L."/>
            <person name="Isberg S.R."/>
            <person name="Miles L.G."/>
            <person name="Chong A.Y."/>
            <person name="Gongora J."/>
            <person name="Dalzell P."/>
            <person name="Moran C."/>
            <person name="Bed'hom B."/>
            <person name="Abzhanov A."/>
            <person name="Burgess S.C."/>
            <person name="Cooksey A.M."/>
            <person name="Castoe T.A."/>
            <person name="Crawford N.G."/>
            <person name="Densmore L.D."/>
            <person name="Drew J.C."/>
            <person name="Edwards S.V."/>
            <person name="Faircloth B.C."/>
            <person name="Fujita M.K."/>
            <person name="Greenwold M.J."/>
            <person name="Hoffmann F.G."/>
            <person name="Howard J.M."/>
            <person name="Iguchi T."/>
            <person name="Janes D.E."/>
            <person name="Khan S.Y."/>
            <person name="Kohno S."/>
            <person name="de Koning A.J."/>
            <person name="Lance S.L."/>
            <person name="McCarthy F.M."/>
            <person name="McCormack J.E."/>
            <person name="Merchant M.E."/>
            <person name="Peterson D.G."/>
            <person name="Pollock D.D."/>
            <person name="Pourmand N."/>
            <person name="Raney B.J."/>
            <person name="Roessler K.A."/>
            <person name="Sanford J.R."/>
            <person name="Sawyer R.H."/>
            <person name="Schmidt C.J."/>
            <person name="Triplett E.W."/>
            <person name="Tuberville T.D."/>
            <person name="Venegas-Anaya M."/>
            <person name="Howard J.T."/>
            <person name="Jarvis E.D."/>
            <person name="Guillette L.J.Jr."/>
            <person name="Glenn T.C."/>
            <person name="Green R.E."/>
            <person name="Ray D.A."/>
        </authorList>
    </citation>
    <scope>NUCLEOTIDE SEQUENCE [LARGE SCALE GENOMIC DNA]</scope>
    <source>
        <strain evidence="4">KSC_2009_1</strain>
    </source>
</reference>
<dbReference type="GO" id="GO:0046872">
    <property type="term" value="F:metal ion binding"/>
    <property type="evidence" value="ECO:0007669"/>
    <property type="project" value="UniProtKB-KW"/>
</dbReference>
<comment type="caution">
    <text evidence="4">The sequence shown here is derived from an EMBL/GenBank/DDBJ whole genome shotgun (WGS) entry which is preliminary data.</text>
</comment>
<dbReference type="InterPro" id="IPR008949">
    <property type="entry name" value="Isoprenoid_synthase_dom_sf"/>
</dbReference>
<dbReference type="STRING" id="8496.A0A151M2R8"/>
<evidence type="ECO:0000256" key="1">
    <source>
        <dbReference type="ARBA" id="ARBA00022723"/>
    </source>
</evidence>
<dbReference type="SFLD" id="SFLDS00005">
    <property type="entry name" value="Isoprenoid_Synthase_Type_I"/>
    <property type="match status" value="1"/>
</dbReference>
<accession>A0A151M2R8</accession>
<sequence>MVAAAAAVKAEGGGACPAAPGAGRYLGASLVLHGVAGRAGEALFFFFNTEMEQAEQTSKRLLLEPYKYLLQLPGKQVRTKLSQAFNHWLNVPEDKIQVIIEVTEMLHNASLLIDDIEDNSKLRRGFPVAHSIYGVPAVINCANYVYFLGLEKVLTLDHPDAVKVFTRQLLELHQGQGLDIYWRDNYTCPTEEEYKAMVLQKTGGLFGLAVGLMQLFSNYNKDLKPLLNTLGLLFQIRDDYANLRSKEYSENKSFCEDLTEGKFSFPTIHAIWSRPESTQAIGINLLALQTRCMIQANGRERGAGSCARWANENAPEAGGRSLGLCGGRDRAAALAGGAVL</sequence>
<dbReference type="CDD" id="cd00685">
    <property type="entry name" value="Trans_IPPS_HT"/>
    <property type="match status" value="1"/>
</dbReference>
<dbReference type="SUPFAM" id="SSF48576">
    <property type="entry name" value="Terpenoid synthases"/>
    <property type="match status" value="1"/>
</dbReference>
<dbReference type="Pfam" id="PF00348">
    <property type="entry name" value="polyprenyl_synt"/>
    <property type="match status" value="1"/>
</dbReference>
<dbReference type="AlphaFoldDB" id="A0A151M2R8"/>
<keyword evidence="5" id="KW-1185">Reference proteome</keyword>
<dbReference type="PANTHER" id="PTHR12001:SF44">
    <property type="entry name" value="GERANYLGERANYL PYROPHOSPHATE SYNTHASE"/>
    <property type="match status" value="1"/>
</dbReference>
<evidence type="ECO:0000256" key="2">
    <source>
        <dbReference type="ARBA" id="ARBA00022842"/>
    </source>
</evidence>
<dbReference type="PANTHER" id="PTHR12001">
    <property type="entry name" value="GERANYLGERANYL PYROPHOSPHATE SYNTHASE"/>
    <property type="match status" value="1"/>
</dbReference>
<gene>
    <name evidence="4" type="primary">GGPS1</name>
    <name evidence="4" type="ORF">Y1Q_0009240</name>
</gene>
<protein>
    <submittedName>
        <fullName evidence="4">Geranylgeranyl pyrophosphate synthase</fullName>
    </submittedName>
</protein>
<dbReference type="InterPro" id="IPR000092">
    <property type="entry name" value="Polyprenyl_synt"/>
</dbReference>
<keyword evidence="1" id="KW-0479">Metal-binding</keyword>
<dbReference type="SFLD" id="SFLDG01017">
    <property type="entry name" value="Polyprenyl_Transferase_Like"/>
    <property type="match status" value="1"/>
</dbReference>
<keyword evidence="3" id="KW-0808">Transferase</keyword>
<dbReference type="GO" id="GO:0004659">
    <property type="term" value="F:prenyltransferase activity"/>
    <property type="evidence" value="ECO:0007669"/>
    <property type="project" value="InterPro"/>
</dbReference>
<dbReference type="EMBL" id="AKHW03006780">
    <property type="protein sequence ID" value="KYO18825.1"/>
    <property type="molecule type" value="Genomic_DNA"/>
</dbReference>
<organism evidence="4 5">
    <name type="scientific">Alligator mississippiensis</name>
    <name type="common">American alligator</name>
    <dbReference type="NCBI Taxonomy" id="8496"/>
    <lineage>
        <taxon>Eukaryota</taxon>
        <taxon>Metazoa</taxon>
        <taxon>Chordata</taxon>
        <taxon>Craniata</taxon>
        <taxon>Vertebrata</taxon>
        <taxon>Euteleostomi</taxon>
        <taxon>Archelosauria</taxon>
        <taxon>Archosauria</taxon>
        <taxon>Crocodylia</taxon>
        <taxon>Alligatoridae</taxon>
        <taxon>Alligatorinae</taxon>
        <taxon>Alligator</taxon>
    </lineage>
</organism>
<comment type="similarity">
    <text evidence="3">Belongs to the FPP/GGPP synthase family.</text>
</comment>
<evidence type="ECO:0000313" key="4">
    <source>
        <dbReference type="EMBL" id="KYO18825.1"/>
    </source>
</evidence>
<dbReference type="Proteomes" id="UP000050525">
    <property type="component" value="Unassembled WGS sequence"/>
</dbReference>
<name>A0A151M2R8_ALLMI</name>
<dbReference type="eggNOG" id="KOG0777">
    <property type="taxonomic scope" value="Eukaryota"/>
</dbReference>
<keyword evidence="2" id="KW-0460">Magnesium</keyword>
<dbReference type="GO" id="GO:0008299">
    <property type="term" value="P:isoprenoid biosynthetic process"/>
    <property type="evidence" value="ECO:0007669"/>
    <property type="project" value="InterPro"/>
</dbReference>
<dbReference type="Gene3D" id="1.10.600.10">
    <property type="entry name" value="Farnesyl Diphosphate Synthase"/>
    <property type="match status" value="1"/>
</dbReference>
<evidence type="ECO:0000256" key="3">
    <source>
        <dbReference type="RuleBase" id="RU004466"/>
    </source>
</evidence>
<dbReference type="PROSITE" id="PS00444">
    <property type="entry name" value="POLYPRENYL_SYNTHASE_2"/>
    <property type="match status" value="1"/>
</dbReference>